<evidence type="ECO:0000259" key="8">
    <source>
        <dbReference type="Pfam" id="PF13193"/>
    </source>
</evidence>
<dbReference type="AlphaFoldDB" id="I0IKN3"/>
<dbReference type="InterPro" id="IPR025110">
    <property type="entry name" value="AMP-bd_C"/>
</dbReference>
<dbReference type="RefSeq" id="WP_014448327.1">
    <property type="nucleotide sequence ID" value="NC_017094.1"/>
</dbReference>
<dbReference type="InterPro" id="IPR045851">
    <property type="entry name" value="AMP-bd_C_sf"/>
</dbReference>
<keyword evidence="11" id="KW-1185">Reference proteome</keyword>
<feature type="domain" description="Acetyl-coenzyme A synthetase N-terminal" evidence="9">
    <location>
        <begin position="32"/>
        <end position="86"/>
    </location>
</feature>
<dbReference type="EC" id="6.2.1.1" evidence="6"/>
<feature type="domain" description="AMP-dependent synthetase/ligase" evidence="7">
    <location>
        <begin position="98"/>
        <end position="476"/>
    </location>
</feature>
<dbReference type="Pfam" id="PF13193">
    <property type="entry name" value="AMP-binding_C"/>
    <property type="match status" value="1"/>
</dbReference>
<gene>
    <name evidence="10" type="ordered locus">LFE_0103</name>
</gene>
<dbReference type="InterPro" id="IPR042099">
    <property type="entry name" value="ANL_N_sf"/>
</dbReference>
<evidence type="ECO:0000256" key="2">
    <source>
        <dbReference type="ARBA" id="ARBA00022598"/>
    </source>
</evidence>
<dbReference type="Gene3D" id="3.30.300.30">
    <property type="match status" value="1"/>
</dbReference>
<evidence type="ECO:0000313" key="11">
    <source>
        <dbReference type="Proteomes" id="UP000007382"/>
    </source>
</evidence>
<dbReference type="Gene3D" id="3.40.50.12780">
    <property type="entry name" value="N-terminal domain of ligase-like"/>
    <property type="match status" value="1"/>
</dbReference>
<name>I0IKN3_LEPFC</name>
<dbReference type="EMBL" id="AP012342">
    <property type="protein sequence ID" value="BAM05832.1"/>
    <property type="molecule type" value="Genomic_DNA"/>
</dbReference>
<dbReference type="GO" id="GO:0019427">
    <property type="term" value="P:acetyl-CoA biosynthetic process from acetate"/>
    <property type="evidence" value="ECO:0007669"/>
    <property type="project" value="UniProtKB-UniRule"/>
</dbReference>
<evidence type="ECO:0000259" key="7">
    <source>
        <dbReference type="Pfam" id="PF00501"/>
    </source>
</evidence>
<dbReference type="InterPro" id="IPR011904">
    <property type="entry name" value="Ac_CoA_lig"/>
</dbReference>
<dbReference type="SUPFAM" id="SSF56801">
    <property type="entry name" value="Acetyl-CoA synthetase-like"/>
    <property type="match status" value="1"/>
</dbReference>
<dbReference type="NCBIfam" id="NF001208">
    <property type="entry name" value="PRK00174.1"/>
    <property type="match status" value="1"/>
</dbReference>
<dbReference type="GO" id="GO:0005829">
    <property type="term" value="C:cytosol"/>
    <property type="evidence" value="ECO:0007669"/>
    <property type="project" value="TreeGrafter"/>
</dbReference>
<keyword evidence="5" id="KW-0007">Acetylation</keyword>
<dbReference type="InterPro" id="IPR032387">
    <property type="entry name" value="ACAS_N"/>
</dbReference>
<comment type="similarity">
    <text evidence="1">Belongs to the ATP-dependent AMP-binding enzyme family.</text>
</comment>
<dbReference type="eggNOG" id="COG0365">
    <property type="taxonomic scope" value="Bacteria"/>
</dbReference>
<sequence length="634" mass="71455">MDNPADSPKSLTESNPFLPDPDLLETLHVSDYQTIYDESIRDPEQFWGKIAEDFRWSRKWDRVLDWNPKTYEARWFSGSLSNITTNMLDRHIDEGLSNKVALIAVADDGSERVYTYGRIMDETNRLCHSFAEMGLKKGDRVTIFLPPTPEQVISMIACARSGLVHTVVFSGFSAGALKSRMEDSEPRLLITADCAYRRGKRIALLDTAREAKKAITSLEKTIVIRRENPDLELETGEIPFDSLLKKHASSGFFKAVDCTTDDPLFILYTSGTTGKPKGIVHTHPGYMVGTFLTTRWVFNIHNDDVFFCVADPGWITGHSYIVYGPLLNGATVLLAEGSPDYPDPGRWWHLVEKYRVTVFYSTPTAIRLQMRLGKQWPEKYDLSSLRLLGSVGEPINPEAWLWFREVTGGRLPIMDTWWQTETGMHMITPLPGVPLVPGSATRPFPGVVADVVNRQGESVAPGEAGFVIVRQPWPSMFRTVYGDPERYRKYWEEIPGVYFSGDSAKRDHHGLFHMIGRVDDVIKVAGHRLGTAEVESALVSHPCVSEAAVIGKPDELKGEVIKAFVILRKDAERTPDLELRIRQHVREELGAIAMPDEIEITEWLPRTRSGKIMRRVLKARELGLPEGDTSTLED</sequence>
<dbReference type="InterPro" id="IPR020845">
    <property type="entry name" value="AMP-binding_CS"/>
</dbReference>
<evidence type="ECO:0000256" key="5">
    <source>
        <dbReference type="ARBA" id="ARBA00022990"/>
    </source>
</evidence>
<keyword evidence="3" id="KW-0547">Nucleotide-binding</keyword>
<organism evidence="10 11">
    <name type="scientific">Leptospirillum ferrooxidans (strain C2-3)</name>
    <dbReference type="NCBI Taxonomy" id="1162668"/>
    <lineage>
        <taxon>Bacteria</taxon>
        <taxon>Pseudomonadati</taxon>
        <taxon>Nitrospirota</taxon>
        <taxon>Nitrospiria</taxon>
        <taxon>Nitrospirales</taxon>
        <taxon>Nitrospiraceae</taxon>
        <taxon>Leptospirillum</taxon>
    </lineage>
</organism>
<proteinExistence type="inferred from homology"/>
<dbReference type="PATRIC" id="fig|1162668.3.peg.124"/>
<dbReference type="STRING" id="1162668.LFE_0103"/>
<dbReference type="KEGG" id="lfc:LFE_0103"/>
<keyword evidence="2" id="KW-0436">Ligase</keyword>
<evidence type="ECO:0000256" key="6">
    <source>
        <dbReference type="NCBIfam" id="TIGR02188"/>
    </source>
</evidence>
<evidence type="ECO:0000256" key="1">
    <source>
        <dbReference type="ARBA" id="ARBA00006432"/>
    </source>
</evidence>
<dbReference type="FunFam" id="3.40.50.12780:FF:000001">
    <property type="entry name" value="Acetyl-coenzyme A synthetase"/>
    <property type="match status" value="1"/>
</dbReference>
<dbReference type="GO" id="GO:0003987">
    <property type="term" value="F:acetate-CoA ligase activity"/>
    <property type="evidence" value="ECO:0007669"/>
    <property type="project" value="UniProtKB-UniRule"/>
</dbReference>
<reference evidence="10 11" key="1">
    <citation type="journal article" date="2012" name="J. Bacteriol.">
        <title>Complete Genome Sequence of Leptospirillum ferrooxidans Strain C2-3, Isolated from a Fresh Volcanic Ash Deposit on the Island of Miyake, Japan.</title>
        <authorList>
            <person name="Fujimura R."/>
            <person name="Sato Y."/>
            <person name="Nishizawa T."/>
            <person name="Oshima K."/>
            <person name="Kim S.-W."/>
            <person name="Hattori M."/>
            <person name="Kamijo T."/>
            <person name="Ohta H."/>
        </authorList>
    </citation>
    <scope>NUCLEOTIDE SEQUENCE [LARGE SCALE GENOMIC DNA]</scope>
    <source>
        <strain evidence="10 11">C2-3</strain>
    </source>
</reference>
<feature type="domain" description="AMP-binding enzyme C-terminal" evidence="8">
    <location>
        <begin position="533"/>
        <end position="611"/>
    </location>
</feature>
<dbReference type="InterPro" id="IPR000873">
    <property type="entry name" value="AMP-dep_synth/lig_dom"/>
</dbReference>
<accession>I0IKN3</accession>
<dbReference type="PROSITE" id="PS00455">
    <property type="entry name" value="AMP_BINDING"/>
    <property type="match status" value="1"/>
</dbReference>
<evidence type="ECO:0000256" key="4">
    <source>
        <dbReference type="ARBA" id="ARBA00022840"/>
    </source>
</evidence>
<reference evidence="11" key="2">
    <citation type="submission" date="2012-03" db="EMBL/GenBank/DDBJ databases">
        <title>The complete genome sequence of the pioneer microbe on fresh volcanic deposit, Leptospirillum ferrooxidans strain C2-3.</title>
        <authorList>
            <person name="Fujimura R."/>
            <person name="Sato Y."/>
            <person name="Nishizawa T."/>
            <person name="Nanba K."/>
            <person name="Oshima K."/>
            <person name="Hattori M."/>
            <person name="Kamijo T."/>
            <person name="Ohta H."/>
        </authorList>
    </citation>
    <scope>NUCLEOTIDE SEQUENCE [LARGE SCALE GENOMIC DNA]</scope>
    <source>
        <strain evidence="11">C2-3</strain>
    </source>
</reference>
<protein>
    <recommendedName>
        <fullName evidence="6">Acetate--CoA ligase</fullName>
        <ecNumber evidence="6">6.2.1.1</ecNumber>
    </recommendedName>
</protein>
<dbReference type="GO" id="GO:0005524">
    <property type="term" value="F:ATP binding"/>
    <property type="evidence" value="ECO:0007669"/>
    <property type="project" value="UniProtKB-KW"/>
</dbReference>
<dbReference type="OrthoDB" id="9778383at2"/>
<dbReference type="Pfam" id="PF16177">
    <property type="entry name" value="ACAS_N"/>
    <property type="match status" value="1"/>
</dbReference>
<dbReference type="PANTHER" id="PTHR24095">
    <property type="entry name" value="ACETYL-COENZYME A SYNTHETASE"/>
    <property type="match status" value="1"/>
</dbReference>
<dbReference type="GO" id="GO:0016208">
    <property type="term" value="F:AMP binding"/>
    <property type="evidence" value="ECO:0007669"/>
    <property type="project" value="InterPro"/>
</dbReference>
<evidence type="ECO:0000313" key="10">
    <source>
        <dbReference type="EMBL" id="BAM05832.1"/>
    </source>
</evidence>
<dbReference type="Proteomes" id="UP000007382">
    <property type="component" value="Chromosome"/>
</dbReference>
<dbReference type="Pfam" id="PF00501">
    <property type="entry name" value="AMP-binding"/>
    <property type="match status" value="1"/>
</dbReference>
<dbReference type="HOGENOM" id="CLU_000022_3_6_0"/>
<keyword evidence="4" id="KW-0067">ATP-binding</keyword>
<dbReference type="NCBIfam" id="TIGR02188">
    <property type="entry name" value="Ac_CoA_lig_AcsA"/>
    <property type="match status" value="1"/>
</dbReference>
<evidence type="ECO:0000256" key="3">
    <source>
        <dbReference type="ARBA" id="ARBA00022741"/>
    </source>
</evidence>
<dbReference type="PANTHER" id="PTHR24095:SF14">
    <property type="entry name" value="ACETYL-COENZYME A SYNTHETASE 1"/>
    <property type="match status" value="1"/>
</dbReference>
<evidence type="ECO:0000259" key="9">
    <source>
        <dbReference type="Pfam" id="PF16177"/>
    </source>
</evidence>